<evidence type="ECO:0000313" key="2">
    <source>
        <dbReference type="EMBL" id="GAG69204.1"/>
    </source>
</evidence>
<gene>
    <name evidence="2" type="ORF">S01H4_18348</name>
</gene>
<accession>X0ZIK3</accession>
<name>X0ZIK3_9ZZZZ</name>
<protein>
    <submittedName>
        <fullName evidence="2">Uncharacterized protein</fullName>
    </submittedName>
</protein>
<proteinExistence type="predicted"/>
<evidence type="ECO:0000256" key="1">
    <source>
        <dbReference type="SAM" id="MobiDB-lite"/>
    </source>
</evidence>
<dbReference type="EMBL" id="BART01008128">
    <property type="protein sequence ID" value="GAG69204.1"/>
    <property type="molecule type" value="Genomic_DNA"/>
</dbReference>
<dbReference type="AlphaFoldDB" id="X0ZIK3"/>
<reference evidence="2" key="1">
    <citation type="journal article" date="2014" name="Front. Microbiol.">
        <title>High frequency of phylogenetically diverse reductive dehalogenase-homologous genes in deep subseafloor sedimentary metagenomes.</title>
        <authorList>
            <person name="Kawai M."/>
            <person name="Futagami T."/>
            <person name="Toyoda A."/>
            <person name="Takaki Y."/>
            <person name="Nishi S."/>
            <person name="Hori S."/>
            <person name="Arai W."/>
            <person name="Tsubouchi T."/>
            <person name="Morono Y."/>
            <person name="Uchiyama I."/>
            <person name="Ito T."/>
            <person name="Fujiyama A."/>
            <person name="Inagaki F."/>
            <person name="Takami H."/>
        </authorList>
    </citation>
    <scope>NUCLEOTIDE SEQUENCE</scope>
    <source>
        <strain evidence="2">Expedition CK06-06</strain>
    </source>
</reference>
<feature type="region of interest" description="Disordered" evidence="1">
    <location>
        <begin position="41"/>
        <end position="64"/>
    </location>
</feature>
<comment type="caution">
    <text evidence="2">The sequence shown here is derived from an EMBL/GenBank/DDBJ whole genome shotgun (WGS) entry which is preliminary data.</text>
</comment>
<organism evidence="2">
    <name type="scientific">marine sediment metagenome</name>
    <dbReference type="NCBI Taxonomy" id="412755"/>
    <lineage>
        <taxon>unclassified sequences</taxon>
        <taxon>metagenomes</taxon>
        <taxon>ecological metagenomes</taxon>
    </lineage>
</organism>
<sequence length="64" mass="7216">MIRISDIGMTKLTLDLLYPHMNLMAERNRLFRAYVGGVTIEKEEEQDDGRGGKEGEEQGPPVPL</sequence>